<sequence length="232" mass="26661">MAFAVSQEKFSGPLELLLALIEEKKLTITEVSLKSVADEYLAYLETHEVPSDELADFLLVASRLIYLKSRELMPYLRLDDEDANAAKLEDQLRLYREFVAAAAKLEERYLQAPLYRRPFVRPQREMQFAPGKALMPAALADAYRSVLKRLEPFFALQQTSIERVKSIEERIEELTGALKAKATMRFKDVIASAGSKVEVVVSFLALLELLRRRSVRVKQDDHYGEIMIERYE</sequence>
<dbReference type="PANTHER" id="PTHR33969:SF2">
    <property type="entry name" value="SEGREGATION AND CONDENSATION PROTEIN A"/>
    <property type="match status" value="1"/>
</dbReference>
<accession>A0A0G1ZMY2</accession>
<protein>
    <recommendedName>
        <fullName evidence="1">Segregation and condensation protein A</fullName>
    </recommendedName>
</protein>
<organism evidence="2 3">
    <name type="scientific">Candidatus Uhrbacteria bacterium GW2011_GWD2_52_7</name>
    <dbReference type="NCBI Taxonomy" id="1618989"/>
    <lineage>
        <taxon>Bacteria</taxon>
        <taxon>Candidatus Uhriibacteriota</taxon>
    </lineage>
</organism>
<dbReference type="PANTHER" id="PTHR33969">
    <property type="entry name" value="SEGREGATION AND CONDENSATION PROTEIN A"/>
    <property type="match status" value="1"/>
</dbReference>
<evidence type="ECO:0000256" key="1">
    <source>
        <dbReference type="ARBA" id="ARBA00044777"/>
    </source>
</evidence>
<dbReference type="InterPro" id="IPR023093">
    <property type="entry name" value="ScpA-like_C"/>
</dbReference>
<dbReference type="Gene3D" id="1.10.10.580">
    <property type="entry name" value="Structural maintenance of chromosome 1. Chain E"/>
    <property type="match status" value="1"/>
</dbReference>
<evidence type="ECO:0000313" key="3">
    <source>
        <dbReference type="Proteomes" id="UP000034846"/>
    </source>
</evidence>
<comment type="caution">
    <text evidence="2">The sequence shown here is derived from an EMBL/GenBank/DDBJ whole genome shotgun (WGS) entry which is preliminary data.</text>
</comment>
<dbReference type="AlphaFoldDB" id="A0A0G1ZMY2"/>
<dbReference type="Proteomes" id="UP000034846">
    <property type="component" value="Unassembled WGS sequence"/>
</dbReference>
<gene>
    <name evidence="2" type="ORF">UY72_C0043G0008</name>
</gene>
<name>A0A0G1ZMY2_9BACT</name>
<dbReference type="EMBL" id="LCRD01000043">
    <property type="protein sequence ID" value="KKW29482.1"/>
    <property type="molecule type" value="Genomic_DNA"/>
</dbReference>
<proteinExistence type="predicted"/>
<dbReference type="Pfam" id="PF02616">
    <property type="entry name" value="SMC_ScpA"/>
    <property type="match status" value="1"/>
</dbReference>
<evidence type="ECO:0000313" key="2">
    <source>
        <dbReference type="EMBL" id="KKW29482.1"/>
    </source>
</evidence>
<reference evidence="2 3" key="1">
    <citation type="journal article" date="2015" name="Nature">
        <title>rRNA introns, odd ribosomes, and small enigmatic genomes across a large radiation of phyla.</title>
        <authorList>
            <person name="Brown C.T."/>
            <person name="Hug L.A."/>
            <person name="Thomas B.C."/>
            <person name="Sharon I."/>
            <person name="Castelle C.J."/>
            <person name="Singh A."/>
            <person name="Wilkins M.J."/>
            <person name="Williams K.H."/>
            <person name="Banfield J.F."/>
        </authorList>
    </citation>
    <scope>NUCLEOTIDE SEQUENCE [LARGE SCALE GENOMIC DNA]</scope>
</reference>
<dbReference type="InterPro" id="IPR003768">
    <property type="entry name" value="ScpA"/>
</dbReference>
<dbReference type="PATRIC" id="fig|1618989.3.peg.626"/>
<dbReference type="Gene3D" id="6.10.250.2410">
    <property type="match status" value="1"/>
</dbReference>